<dbReference type="GO" id="GO:0000922">
    <property type="term" value="C:spindle pole"/>
    <property type="evidence" value="ECO:0007669"/>
    <property type="project" value="Ensembl"/>
</dbReference>
<feature type="compositionally biased region" description="Polar residues" evidence="4">
    <location>
        <begin position="886"/>
        <end position="901"/>
    </location>
</feature>
<dbReference type="FunFam" id="3.20.200.10:FF:000004">
    <property type="entry name" value="Alpha-protein kinase 1"/>
    <property type="match status" value="1"/>
</dbReference>
<dbReference type="GO" id="GO:0060271">
    <property type="term" value="P:cilium assembly"/>
    <property type="evidence" value="ECO:0007669"/>
    <property type="project" value="Ensembl"/>
</dbReference>
<dbReference type="InterPro" id="IPR043529">
    <property type="entry name" value="ALPK1"/>
</dbReference>
<dbReference type="GO" id="GO:0036064">
    <property type="term" value="C:ciliary basal body"/>
    <property type="evidence" value="ECO:0007669"/>
    <property type="project" value="Ensembl"/>
</dbReference>
<dbReference type="GeneID" id="101005489"/>
<dbReference type="RefSeq" id="XP_031520189.1">
    <property type="nucleotide sequence ID" value="XM_031664329.1"/>
</dbReference>
<dbReference type="OMA" id="KCNEICH"/>
<sequence>MDRTACRDPHCELLLQEPPQEHTKKAQRIHRPFEGGGLPLQALWDSRGTVIDHPRPRDSQFIVIIMNNQKAVSALLQECKQVLDQLLLEGPDVSEEDKSEDQRCRASLPGELRTLIQEAKEMKWPFVPEKWQYKQAVGPEDKTNLKDVIGARLQQLLASLRASILARDCAAAAAIVFLVDRFLYGLDVSGKLLQVAKGLHKLQPTTPIAPQVVIRQARISMNSGKLLKAEYILSSLISNNGATGTWLYRNESDKVLVQSVCIQIRGQILQKLGMWYEAAELIWASIVGYLSLPQLDKKGLSTSLGILADIFVSMSKNDYEKFKTNPQINLSLLKEFDHHVLSAAEACKLAAAFSAYTPLFVLTAVNIRGTCLLSYSSSNDCPPEMKNFYLCEAKEAFEIGLLTKRDDEPVTGKQELHSFVKAAFGLTTVHRRLHGETGTVHAAIQLCKEAMGKLYNFSTSSRSQDREALSQEIMSVIAQVKEHLQVQSFSNLDDRSYVPESFKCRLDKLILHRQVDFQKILDTYSQHHTSVCEVFESDCGNNKNEQKGAKTGVCITALKTETKNIDTVSTTQEKPHCQRDTGISSSLMAKNVQRELRRGGRRNWTHSDVFRVSLDQDVETETEPSDYSNGGGAVFNKPLSGSQSSSAWSNLSGFSSSASWEEVNYHVDDRSARKEPGKEHRVDTQCSTALSEELENDREGRAVHSLCSELQDVSLQEPKDDNAEPSQNQLHEQLPLTPFPPHNIPGTFLAPGAGLLEGAPEGIQEVRNMAPRNTSAHSRPSYGSPSWSSDSGRPKNMGTHPSVQDEEAFEIIDEFPETNCDAKDRQEKEQGEEIGERGTGPTFKASPSWVDPEGETAESTEDVPLDFHRVMHNSLGNISMLPYSSFTPNQPVQNSDSSKSGGSVAEQGIDPDASTVDEKGQLLDSTDVPCTNGLGSHRLCTLRELPGQRAETPNSSVSSNILFPVLSEDCTTTEEGNEPGNVPNCSQNSSSSSSWWLKSPVFSSGSSEGDSPLSYLNSSGSSWVSLPGKTRQEILEARTLQPDDFEKLLAGVRHDWLFQRLENTGIFKPSQLHRAHTALLLKYSKKSELWTAQETAVYLGDYLTVKKKGRQRNAFWVHHLHQEEILGRYVGKDYKEQKGLWHHFTDVERQMTAQHYVTEFNKRLYEQNIPTQIFYIPSTILLILEDKTIKGCISVEPYILGEFVKLSNNTKVVKTEYKATEYGLAYGHFSYEFSNHRDVVVDLQGWVTGNGKGLIYLTDPQIHSVDQKDVTTNFGKRGIFYFFNNQHVECNEICHRLSLTRPSMEKPYKS</sequence>
<dbReference type="CDD" id="cd16969">
    <property type="entry name" value="Alpha_kinase_ALPK1"/>
    <property type="match status" value="1"/>
</dbReference>
<dbReference type="Gene3D" id="3.30.200.20">
    <property type="entry name" value="Phosphorylase Kinase, domain 1"/>
    <property type="match status" value="1"/>
</dbReference>
<dbReference type="RefSeq" id="XP_031520192.1">
    <property type="nucleotide sequence ID" value="XM_031664332.1"/>
</dbReference>
<dbReference type="InterPro" id="IPR011009">
    <property type="entry name" value="Kinase-like_dom_sf"/>
</dbReference>
<feature type="region of interest" description="Disordered" evidence="4">
    <location>
        <begin position="716"/>
        <end position="755"/>
    </location>
</feature>
<dbReference type="PROSITE" id="PS51158">
    <property type="entry name" value="ALPHA_KINASE"/>
    <property type="match status" value="1"/>
</dbReference>
<reference evidence="6 7" key="1">
    <citation type="submission" date="2012-03" db="EMBL/GenBank/DDBJ databases">
        <title>Whole Genome Assembly of Papio anubis.</title>
        <authorList>
            <person name="Liu Y.L."/>
            <person name="Abraham K.A."/>
            <person name="Akbar H.A."/>
            <person name="Ali S.A."/>
            <person name="Anosike U.A."/>
            <person name="Aqrawi P.A."/>
            <person name="Arias F.A."/>
            <person name="Attaway T.A."/>
            <person name="Awwad R.A."/>
            <person name="Babu C.B."/>
            <person name="Bandaranaike D.B."/>
            <person name="Battles P.B."/>
            <person name="Bell A.B."/>
            <person name="Beltran B.B."/>
            <person name="Berhane-Mersha D.B."/>
            <person name="Bess C.B."/>
            <person name="Bickham C.B."/>
            <person name="Bolden T.B."/>
            <person name="Carter K.C."/>
            <person name="Chau D.C."/>
            <person name="Chavez A.C."/>
            <person name="Clerc-Blankenburg K.C."/>
            <person name="Coyle M.C."/>
            <person name="Dao M.D."/>
            <person name="Davila M.L.D."/>
            <person name="Davy-Carroll L.D."/>
            <person name="Denson S.D."/>
            <person name="Dinh H.D."/>
            <person name="Fernandez S.F."/>
            <person name="Fernando P.F."/>
            <person name="Forbes L.F."/>
            <person name="Francis C.F."/>
            <person name="Francisco L.F."/>
            <person name="Fu Q.F."/>
            <person name="Garcia-Iii R.G."/>
            <person name="Garrett T.G."/>
            <person name="Gross S.G."/>
            <person name="Gubbala S.G."/>
            <person name="Hirani K.H."/>
            <person name="Hogues M.H."/>
            <person name="Hollins B.H."/>
            <person name="Jackson L.J."/>
            <person name="Javaid M.J."/>
            <person name="Jhangiani S.J."/>
            <person name="Johnson A.J."/>
            <person name="Johnson B.J."/>
            <person name="Jones J.J."/>
            <person name="Joshi V.J."/>
            <person name="Kalu J.K."/>
            <person name="Khan N.K."/>
            <person name="Korchina V.K."/>
            <person name="Kovar C.K."/>
            <person name="Lago L.L."/>
            <person name="Lara F.L."/>
            <person name="Le T.-K.L."/>
            <person name="Lee S.L."/>
            <person name="Legall-Iii F.L."/>
            <person name="Lemon S.L."/>
            <person name="Liu J.L."/>
            <person name="Liu Y.-S.L."/>
            <person name="Liyanage D.L."/>
            <person name="Lopez J.L."/>
            <person name="Lorensuhewa L.L."/>
            <person name="Mata R.M."/>
            <person name="Mathew T.M."/>
            <person name="Mercado C.M."/>
            <person name="Mercado I.M."/>
            <person name="Morales K.M."/>
            <person name="Morgan M.M."/>
            <person name="Munidasa M.M."/>
            <person name="Ngo D.N."/>
            <person name="Nguyen L.N."/>
            <person name="Nguyen T.N."/>
            <person name="Nguyen N.N."/>
            <person name="Obregon M.O."/>
            <person name="Okwuonu G.O."/>
            <person name="Ongeri F.O."/>
            <person name="Onwere C.O."/>
            <person name="Osifeso I.O."/>
            <person name="Parra A.P."/>
            <person name="Patil S.P."/>
            <person name="Perez A.P."/>
            <person name="Perez Y.P."/>
            <person name="Pham C.P."/>
            <person name="Pu L.-L.P."/>
            <person name="Puazo M.P."/>
            <person name="Quiroz J.Q."/>
            <person name="Rouhana J.R."/>
            <person name="Ruiz M.R."/>
            <person name="Ruiz S.-J.R."/>
            <person name="Saada N.S."/>
            <person name="Santibanez J.S."/>
            <person name="Scheel M.S."/>
            <person name="Schneider B.S."/>
            <person name="Simmons D.S."/>
            <person name="Sisson I.S."/>
            <person name="Tang L.-Y.T."/>
            <person name="Thornton R.T."/>
            <person name="Tisius J.T."/>
            <person name="Toledanes G.T."/>
            <person name="Trejos Z.T."/>
            <person name="Usmani K.U."/>
            <person name="Varghese R.V."/>
            <person name="Vattathil S.V."/>
            <person name="Vee V.V."/>
            <person name="Walker D.W."/>
            <person name="Weissenberger G.W."/>
            <person name="White C.W."/>
            <person name="Williams A.W."/>
            <person name="Woodworth J.W."/>
            <person name="Wright R.W."/>
            <person name="Zhu Y.Z."/>
            <person name="Han Y.H."/>
            <person name="Newsham I.N."/>
            <person name="Nazareth L.N."/>
            <person name="Worley K.W."/>
            <person name="Muzny D.M."/>
            <person name="Rogers J.R."/>
            <person name="Gibbs R.G."/>
        </authorList>
    </citation>
    <scope>NUCLEOTIDE SEQUENCE [LARGE SCALE GENOMIC DNA]</scope>
</reference>
<dbReference type="Gene3D" id="3.20.200.10">
    <property type="entry name" value="MHCK/EF2 kinase"/>
    <property type="match status" value="1"/>
</dbReference>
<keyword evidence="7" id="KW-1185">Reference proteome</keyword>
<dbReference type="GO" id="GO:0004674">
    <property type="term" value="F:protein serine/threonine kinase activity"/>
    <property type="evidence" value="ECO:0007669"/>
    <property type="project" value="UniProtKB-KW"/>
</dbReference>
<proteinExistence type="predicted"/>
<keyword evidence="2" id="KW-0808">Transferase</keyword>
<keyword evidence="1" id="KW-0723">Serine/threonine-protein kinase</keyword>
<feature type="region of interest" description="Disordered" evidence="4">
    <location>
        <begin position="772"/>
        <end position="802"/>
    </location>
</feature>
<feature type="region of interest" description="Disordered" evidence="4">
    <location>
        <begin position="814"/>
        <end position="862"/>
    </location>
</feature>
<feature type="domain" description="Alpha-type protein kinase" evidence="5">
    <location>
        <begin position="1082"/>
        <end position="1302"/>
    </location>
</feature>
<protein>
    <submittedName>
        <fullName evidence="6">Alpha kinase 1</fullName>
    </submittedName>
</protein>
<feature type="region of interest" description="Disordered" evidence="4">
    <location>
        <begin position="971"/>
        <end position="990"/>
    </location>
</feature>
<dbReference type="GeneTree" id="ENSGT00940000159753"/>
<feature type="compositionally biased region" description="Basic and acidic residues" evidence="4">
    <location>
        <begin position="820"/>
        <end position="836"/>
    </location>
</feature>
<dbReference type="GO" id="GO:0045087">
    <property type="term" value="P:innate immune response"/>
    <property type="evidence" value="ECO:0007669"/>
    <property type="project" value="Ensembl"/>
</dbReference>
<feature type="compositionally biased region" description="Acidic residues" evidence="4">
    <location>
        <begin position="852"/>
        <end position="862"/>
    </location>
</feature>
<dbReference type="GO" id="GO:0005524">
    <property type="term" value="F:ATP binding"/>
    <property type="evidence" value="ECO:0007669"/>
    <property type="project" value="InterPro"/>
</dbReference>
<evidence type="ECO:0000256" key="4">
    <source>
        <dbReference type="SAM" id="MobiDB-lite"/>
    </source>
</evidence>
<evidence type="ECO:0000256" key="2">
    <source>
        <dbReference type="ARBA" id="ARBA00022679"/>
    </source>
</evidence>
<dbReference type="CTD" id="80216"/>
<dbReference type="RefSeq" id="XP_031520191.1">
    <property type="nucleotide sequence ID" value="XM_031664331.1"/>
</dbReference>
<dbReference type="GO" id="GO:0005829">
    <property type="term" value="C:cytosol"/>
    <property type="evidence" value="ECO:0007669"/>
    <property type="project" value="Ensembl"/>
</dbReference>
<dbReference type="InterPro" id="IPR004166">
    <property type="entry name" value="a-kinase_dom"/>
</dbReference>
<feature type="compositionally biased region" description="Low complexity" evidence="4">
    <location>
        <begin position="778"/>
        <end position="791"/>
    </location>
</feature>
<evidence type="ECO:0000256" key="3">
    <source>
        <dbReference type="ARBA" id="ARBA00022777"/>
    </source>
</evidence>
<dbReference type="GO" id="GO:0005813">
    <property type="term" value="C:centrosome"/>
    <property type="evidence" value="ECO:0007669"/>
    <property type="project" value="Ensembl"/>
</dbReference>
<dbReference type="RefSeq" id="XP_031520190.1">
    <property type="nucleotide sequence ID" value="XM_031664330.1"/>
</dbReference>
<evidence type="ECO:0000313" key="7">
    <source>
        <dbReference type="Proteomes" id="UP000028761"/>
    </source>
</evidence>
<dbReference type="Ensembl" id="ENSPANT00000074683.1">
    <property type="protein sequence ID" value="ENSPANP00000050454.1"/>
    <property type="gene ID" value="ENSPANG00000012403.3"/>
</dbReference>
<dbReference type="PANTHER" id="PTHR46747:SF1">
    <property type="entry name" value="ALPHA-PROTEIN KINASE 1"/>
    <property type="match status" value="1"/>
</dbReference>
<dbReference type="SMART" id="SM00811">
    <property type="entry name" value="Alpha_kinase"/>
    <property type="match status" value="1"/>
</dbReference>
<feature type="compositionally biased region" description="Basic and acidic residues" evidence="4">
    <location>
        <begin position="669"/>
        <end position="683"/>
    </location>
</feature>
<dbReference type="GO" id="GO:0043123">
    <property type="term" value="P:positive regulation of canonical NF-kappaB signal transduction"/>
    <property type="evidence" value="ECO:0007669"/>
    <property type="project" value="Ensembl"/>
</dbReference>
<reference evidence="6" key="3">
    <citation type="submission" date="2025-09" db="UniProtKB">
        <authorList>
            <consortium name="Ensembl"/>
        </authorList>
    </citation>
    <scope>IDENTIFICATION</scope>
</reference>
<feature type="region of interest" description="Disordered" evidence="4">
    <location>
        <begin position="886"/>
        <end position="930"/>
    </location>
</feature>
<keyword evidence="3" id="KW-0418">Kinase</keyword>
<evidence type="ECO:0000313" key="6">
    <source>
        <dbReference type="Ensembl" id="ENSPANP00000050454.1"/>
    </source>
</evidence>
<evidence type="ECO:0000259" key="5">
    <source>
        <dbReference type="PROSITE" id="PS51158"/>
    </source>
</evidence>
<accession>A0A8I5NBV6</accession>
<feature type="region of interest" description="Disordered" evidence="4">
    <location>
        <begin position="669"/>
        <end position="702"/>
    </location>
</feature>
<organism evidence="6 7">
    <name type="scientific">Papio anubis</name>
    <name type="common">Olive baboon</name>
    <dbReference type="NCBI Taxonomy" id="9555"/>
    <lineage>
        <taxon>Eukaryota</taxon>
        <taxon>Metazoa</taxon>
        <taxon>Chordata</taxon>
        <taxon>Craniata</taxon>
        <taxon>Vertebrata</taxon>
        <taxon>Euteleostomi</taxon>
        <taxon>Mammalia</taxon>
        <taxon>Eutheria</taxon>
        <taxon>Euarchontoglires</taxon>
        <taxon>Primates</taxon>
        <taxon>Haplorrhini</taxon>
        <taxon>Catarrhini</taxon>
        <taxon>Cercopithecidae</taxon>
        <taxon>Cercopithecinae</taxon>
        <taxon>Papio</taxon>
    </lineage>
</organism>
<dbReference type="Pfam" id="PF02816">
    <property type="entry name" value="Alpha_kinase"/>
    <property type="match status" value="1"/>
</dbReference>
<reference evidence="6" key="2">
    <citation type="submission" date="2025-08" db="UniProtKB">
        <authorList>
            <consortium name="Ensembl"/>
        </authorList>
    </citation>
    <scope>IDENTIFICATION</scope>
</reference>
<dbReference type="Proteomes" id="UP000028761">
    <property type="component" value="Chromosome 3"/>
</dbReference>
<dbReference type="PANTHER" id="PTHR46747">
    <property type="entry name" value="ALPHA-PROTEIN KINASE 1"/>
    <property type="match status" value="1"/>
</dbReference>
<dbReference type="GO" id="GO:0048029">
    <property type="term" value="F:monosaccharide binding"/>
    <property type="evidence" value="ECO:0007669"/>
    <property type="project" value="Ensembl"/>
</dbReference>
<evidence type="ECO:0000256" key="1">
    <source>
        <dbReference type="ARBA" id="ARBA00022527"/>
    </source>
</evidence>
<gene>
    <name evidence="6" type="primary">ALPK1</name>
</gene>
<dbReference type="GO" id="GO:0002753">
    <property type="term" value="P:cytoplasmic pattern recognition receptor signaling pathway"/>
    <property type="evidence" value="ECO:0007669"/>
    <property type="project" value="Ensembl"/>
</dbReference>
<dbReference type="SUPFAM" id="SSF56112">
    <property type="entry name" value="Protein kinase-like (PK-like)"/>
    <property type="match status" value="1"/>
</dbReference>
<name>A0A8I5NBV6_PAPAN</name>